<protein>
    <recommendedName>
        <fullName evidence="2">DUF4352 domain-containing protein</fullName>
    </recommendedName>
</protein>
<accession>A0A7C2FCJ3</accession>
<dbReference type="AlphaFoldDB" id="A0A7C2FCJ3"/>
<evidence type="ECO:0008006" key="2">
    <source>
        <dbReference type="Google" id="ProtNLM"/>
    </source>
</evidence>
<name>A0A7C2FCJ3_9CREN</name>
<organism evidence="1">
    <name type="scientific">Thermosphaera aggregans</name>
    <dbReference type="NCBI Taxonomy" id="54254"/>
    <lineage>
        <taxon>Archaea</taxon>
        <taxon>Thermoproteota</taxon>
        <taxon>Thermoprotei</taxon>
        <taxon>Desulfurococcales</taxon>
        <taxon>Desulfurococcaceae</taxon>
        <taxon>Thermosphaera</taxon>
    </lineage>
</organism>
<comment type="caution">
    <text evidence="1">The sequence shown here is derived from an EMBL/GenBank/DDBJ whole genome shotgun (WGS) entry which is preliminary data.</text>
</comment>
<proteinExistence type="predicted"/>
<sequence>MKALHVVATLILIVLLASGLYFYLRNSTGDTGEIEVLAREAYISCSDLYIKTVFRSRTGSPILIEEVFVKDVKVSIKAGIGFNETIYVRVEKENLDTWEEVVLNIIVYNTTFKQGESVPVQVKVNSILLYMQNLTITKSFCYEDFDVEVNKVYYTGVFNIVLRIRNVGDDPATIDQVFIDGKTLAKAGGNSNLPFPLTFRSGEEKIVTIWLTTGYTHGQVVELRLHTIGGNEYSKLITLP</sequence>
<evidence type="ECO:0000313" key="1">
    <source>
        <dbReference type="EMBL" id="HEF87138.1"/>
    </source>
</evidence>
<dbReference type="EMBL" id="DSJT01000011">
    <property type="protein sequence ID" value="HEF87138.1"/>
    <property type="molecule type" value="Genomic_DNA"/>
</dbReference>
<gene>
    <name evidence="1" type="ORF">ENP55_02330</name>
</gene>
<reference evidence="1" key="1">
    <citation type="journal article" date="2020" name="mSystems">
        <title>Genome- and Community-Level Interaction Insights into Carbon Utilization and Element Cycling Functions of Hydrothermarchaeota in Hydrothermal Sediment.</title>
        <authorList>
            <person name="Zhou Z."/>
            <person name="Liu Y."/>
            <person name="Xu W."/>
            <person name="Pan J."/>
            <person name="Luo Z.H."/>
            <person name="Li M."/>
        </authorList>
    </citation>
    <scope>NUCLEOTIDE SEQUENCE [LARGE SCALE GENOMIC DNA]</scope>
    <source>
        <strain evidence="1">SpSt-23</strain>
    </source>
</reference>